<feature type="transmembrane region" description="Helical" evidence="1">
    <location>
        <begin position="35"/>
        <end position="55"/>
    </location>
</feature>
<evidence type="ECO:0000256" key="1">
    <source>
        <dbReference type="SAM" id="Phobius"/>
    </source>
</evidence>
<sequence>YAIQLQRGFILTATAFAPTIHKVVTPALSEVSLTVILKCYFVLLLTIICLVGTPFSCSADLIILTATAFAPTIHKAMTPEL</sequence>
<organism evidence="2 3">
    <name type="scientific">Aquarana catesbeiana</name>
    <name type="common">American bullfrog</name>
    <name type="synonym">Rana catesbeiana</name>
    <dbReference type="NCBI Taxonomy" id="8400"/>
    <lineage>
        <taxon>Eukaryota</taxon>
        <taxon>Metazoa</taxon>
        <taxon>Chordata</taxon>
        <taxon>Craniata</taxon>
        <taxon>Vertebrata</taxon>
        <taxon>Euteleostomi</taxon>
        <taxon>Amphibia</taxon>
        <taxon>Batrachia</taxon>
        <taxon>Anura</taxon>
        <taxon>Neobatrachia</taxon>
        <taxon>Ranoidea</taxon>
        <taxon>Ranidae</taxon>
        <taxon>Aquarana</taxon>
    </lineage>
</organism>
<dbReference type="EMBL" id="KV942207">
    <property type="protein sequence ID" value="PIO27099.1"/>
    <property type="molecule type" value="Genomic_DNA"/>
</dbReference>
<keyword evidence="1" id="KW-0472">Membrane</keyword>
<feature type="non-terminal residue" evidence="2">
    <location>
        <position position="1"/>
    </location>
</feature>
<name>A0A2G9RGU2_AQUCT</name>
<evidence type="ECO:0000313" key="2">
    <source>
        <dbReference type="EMBL" id="PIO27099.1"/>
    </source>
</evidence>
<dbReference type="AlphaFoldDB" id="A0A2G9RGU2"/>
<accession>A0A2G9RGU2</accession>
<evidence type="ECO:0000313" key="3">
    <source>
        <dbReference type="Proteomes" id="UP000228934"/>
    </source>
</evidence>
<proteinExistence type="predicted"/>
<reference evidence="3" key="1">
    <citation type="journal article" date="2017" name="Nat. Commun.">
        <title>The North American bullfrog draft genome provides insight into hormonal regulation of long noncoding RNA.</title>
        <authorList>
            <person name="Hammond S.A."/>
            <person name="Warren R.L."/>
            <person name="Vandervalk B.P."/>
            <person name="Kucuk E."/>
            <person name="Khan H."/>
            <person name="Gibb E.A."/>
            <person name="Pandoh P."/>
            <person name="Kirk H."/>
            <person name="Zhao Y."/>
            <person name="Jones M."/>
            <person name="Mungall A.J."/>
            <person name="Coope R."/>
            <person name="Pleasance S."/>
            <person name="Moore R.A."/>
            <person name="Holt R.A."/>
            <person name="Round J.M."/>
            <person name="Ohora S."/>
            <person name="Walle B.V."/>
            <person name="Veldhoen N."/>
            <person name="Helbing C.C."/>
            <person name="Birol I."/>
        </authorList>
    </citation>
    <scope>NUCLEOTIDE SEQUENCE [LARGE SCALE GENOMIC DNA]</scope>
</reference>
<keyword evidence="3" id="KW-1185">Reference proteome</keyword>
<dbReference type="Proteomes" id="UP000228934">
    <property type="component" value="Unassembled WGS sequence"/>
</dbReference>
<keyword evidence="1" id="KW-0812">Transmembrane</keyword>
<gene>
    <name evidence="2" type="ORF">AB205_0086730</name>
</gene>
<keyword evidence="1" id="KW-1133">Transmembrane helix</keyword>
<protein>
    <submittedName>
        <fullName evidence="2">Uncharacterized protein</fullName>
    </submittedName>
</protein>